<proteinExistence type="predicted"/>
<reference evidence="1 2" key="1">
    <citation type="submission" date="2016-08" db="EMBL/GenBank/DDBJ databases">
        <title>Genome sequencing of Paenibacillus sp. TI45-13ar, isolated from Korean traditional nuruk.</title>
        <authorList>
            <person name="Kim S.-J."/>
        </authorList>
    </citation>
    <scope>NUCLEOTIDE SEQUENCE [LARGE SCALE GENOMIC DNA]</scope>
    <source>
        <strain evidence="1 2">TI45-13ar</strain>
    </source>
</reference>
<accession>A0A1E3L9N8</accession>
<dbReference type="Proteomes" id="UP000094578">
    <property type="component" value="Unassembled WGS sequence"/>
</dbReference>
<comment type="caution">
    <text evidence="1">The sequence shown here is derived from an EMBL/GenBank/DDBJ whole genome shotgun (WGS) entry which is preliminary data.</text>
</comment>
<evidence type="ECO:0008006" key="3">
    <source>
        <dbReference type="Google" id="ProtNLM"/>
    </source>
</evidence>
<sequence length="169" mass="19562">MNDFYHALAYVNQMIYIPNQFIIKAVQAEAQNADYGAGIFQLNSKSIRFRVAKITPTKIGQFVAFWEKDEHDKNQPFSYAKATDLLVINTFTSDNHWGQFVFPKEVLLKQNILKTATTKGKMAIRVYPKWEKPTSKQAIDTQKWQLDYFVELNDSDCLAIPQLLNLYTT</sequence>
<evidence type="ECO:0000313" key="1">
    <source>
        <dbReference type="EMBL" id="ODP30537.1"/>
    </source>
</evidence>
<gene>
    <name evidence="1" type="ORF">PTI45_00045</name>
</gene>
<dbReference type="InterPro" id="IPR038231">
    <property type="entry name" value="MepB-like_sf"/>
</dbReference>
<dbReference type="RefSeq" id="WP_069325538.1">
    <property type="nucleotide sequence ID" value="NZ_MDER01000001.1"/>
</dbReference>
<dbReference type="InterPro" id="IPR011235">
    <property type="entry name" value="MepB-like"/>
</dbReference>
<name>A0A1E3L9N8_9BACL</name>
<dbReference type="AlphaFoldDB" id="A0A1E3L9N8"/>
<organism evidence="1 2">
    <name type="scientific">Paenibacillus nuruki</name>
    <dbReference type="NCBI Taxonomy" id="1886670"/>
    <lineage>
        <taxon>Bacteria</taxon>
        <taxon>Bacillati</taxon>
        <taxon>Bacillota</taxon>
        <taxon>Bacilli</taxon>
        <taxon>Bacillales</taxon>
        <taxon>Paenibacillaceae</taxon>
        <taxon>Paenibacillus</taxon>
    </lineage>
</organism>
<evidence type="ECO:0000313" key="2">
    <source>
        <dbReference type="Proteomes" id="UP000094578"/>
    </source>
</evidence>
<dbReference type="Pfam" id="PF08877">
    <property type="entry name" value="MepB-like"/>
    <property type="match status" value="1"/>
</dbReference>
<dbReference type="EMBL" id="MDER01000001">
    <property type="protein sequence ID" value="ODP30537.1"/>
    <property type="molecule type" value="Genomic_DNA"/>
</dbReference>
<dbReference type="PATRIC" id="fig|1886670.3.peg.44"/>
<dbReference type="PIRSF" id="PIRSF032285">
    <property type="entry name" value="UCP032285"/>
    <property type="match status" value="1"/>
</dbReference>
<protein>
    <recommendedName>
        <fullName evidence="3">Mep operon protein MepB</fullName>
    </recommendedName>
</protein>
<dbReference type="Gene3D" id="3.40.1350.140">
    <property type="entry name" value="MepB-like"/>
    <property type="match status" value="1"/>
</dbReference>
<keyword evidence="2" id="KW-1185">Reference proteome</keyword>